<proteinExistence type="predicted"/>
<feature type="compositionally biased region" description="Low complexity" evidence="1">
    <location>
        <begin position="81"/>
        <end position="106"/>
    </location>
</feature>
<evidence type="ECO:0000313" key="3">
    <source>
        <dbReference type="Proteomes" id="UP000663848"/>
    </source>
</evidence>
<dbReference type="AlphaFoldDB" id="A0A821XTX2"/>
<organism evidence="2 3">
    <name type="scientific">Rotaria socialis</name>
    <dbReference type="NCBI Taxonomy" id="392032"/>
    <lineage>
        <taxon>Eukaryota</taxon>
        <taxon>Metazoa</taxon>
        <taxon>Spiralia</taxon>
        <taxon>Gnathifera</taxon>
        <taxon>Rotifera</taxon>
        <taxon>Eurotatoria</taxon>
        <taxon>Bdelloidea</taxon>
        <taxon>Philodinida</taxon>
        <taxon>Philodinidae</taxon>
        <taxon>Rotaria</taxon>
    </lineage>
</organism>
<evidence type="ECO:0000313" key="2">
    <source>
        <dbReference type="EMBL" id="CAF4947283.1"/>
    </source>
</evidence>
<reference evidence="2" key="1">
    <citation type="submission" date="2021-02" db="EMBL/GenBank/DDBJ databases">
        <authorList>
            <person name="Nowell W R."/>
        </authorList>
    </citation>
    <scope>NUCLEOTIDE SEQUENCE</scope>
</reference>
<dbReference type="InterPro" id="IPR014712">
    <property type="entry name" value="ANTH_dom_sf"/>
</dbReference>
<dbReference type="Gene3D" id="1.20.58.150">
    <property type="entry name" value="ANTH domain"/>
    <property type="match status" value="1"/>
</dbReference>
<feature type="region of interest" description="Disordered" evidence="1">
    <location>
        <begin position="75"/>
        <end position="122"/>
    </location>
</feature>
<accession>A0A821XTX2</accession>
<name>A0A821XTX2_9BILA</name>
<feature type="compositionally biased region" description="Polar residues" evidence="1">
    <location>
        <begin position="107"/>
        <end position="118"/>
    </location>
</feature>
<comment type="caution">
    <text evidence="2">The sequence shown here is derived from an EMBL/GenBank/DDBJ whole genome shotgun (WGS) entry which is preliminary data.</text>
</comment>
<dbReference type="GO" id="GO:0030276">
    <property type="term" value="F:clathrin binding"/>
    <property type="evidence" value="ECO:0007669"/>
    <property type="project" value="InterPro"/>
</dbReference>
<dbReference type="EMBL" id="CAJOBR010022447">
    <property type="protein sequence ID" value="CAF4947283.1"/>
    <property type="molecule type" value="Genomic_DNA"/>
</dbReference>
<dbReference type="GO" id="GO:0030136">
    <property type="term" value="C:clathrin-coated vesicle"/>
    <property type="evidence" value="ECO:0007669"/>
    <property type="project" value="InterPro"/>
</dbReference>
<dbReference type="GO" id="GO:0005545">
    <property type="term" value="F:1-phosphatidylinositol binding"/>
    <property type="evidence" value="ECO:0007669"/>
    <property type="project" value="InterPro"/>
</dbReference>
<gene>
    <name evidence="2" type="ORF">QYT958_LOCUS33201</name>
</gene>
<dbReference type="GO" id="GO:0048268">
    <property type="term" value="P:clathrin coat assembly"/>
    <property type="evidence" value="ECO:0007669"/>
    <property type="project" value="InterPro"/>
</dbReference>
<sequence>MERSEIPDLSRAPSSLLEALENHLAHMEGKKISQTSISRQQTEQDLKSFSRDLIFNDSDDPQKILEEEAKALAQFNKSKDSSSPSAFTQSTTTTTNNNFGDTDFFSQQTSSNGQHAKPSTTIQQQQLLTDDLFSLTTPPAQTSTNSFFNNNQNVFPAFHEPPQQQQQPFQNMLDTSLPRTSFFDDILQPTSMSSNKNSSTMPLFTNNQSIPATNKPFQTGDLNSSLNQLLENLDMKDRSKIGKDHQWTPNDGKNQKIGIGAGAIASPSTAWPNQPPMSAPFGGIGVQPTAMWQPTATAASTNPFAAPSGPSVRSFDVLPSFSLCQ</sequence>
<protein>
    <submittedName>
        <fullName evidence="2">Uncharacterized protein</fullName>
    </submittedName>
</protein>
<evidence type="ECO:0000256" key="1">
    <source>
        <dbReference type="SAM" id="MobiDB-lite"/>
    </source>
</evidence>
<dbReference type="Proteomes" id="UP000663848">
    <property type="component" value="Unassembled WGS sequence"/>
</dbReference>